<dbReference type="STRING" id="478820.A0A196SG43"/>
<dbReference type="Gene3D" id="3.40.630.10">
    <property type="entry name" value="Zn peptidases"/>
    <property type="match status" value="1"/>
</dbReference>
<evidence type="ECO:0000313" key="6">
    <source>
        <dbReference type="EMBL" id="OAO15983.1"/>
    </source>
</evidence>
<feature type="domain" description="Cytosol aminopeptidase" evidence="5">
    <location>
        <begin position="379"/>
        <end position="386"/>
    </location>
</feature>
<keyword evidence="3" id="KW-0645">Protease</keyword>
<organism evidence="6 7">
    <name type="scientific">Blastocystis sp. subtype 1 (strain ATCC 50177 / NandII)</name>
    <dbReference type="NCBI Taxonomy" id="478820"/>
    <lineage>
        <taxon>Eukaryota</taxon>
        <taxon>Sar</taxon>
        <taxon>Stramenopiles</taxon>
        <taxon>Bigyra</taxon>
        <taxon>Opalozoa</taxon>
        <taxon>Opalinata</taxon>
        <taxon>Blastocystidae</taxon>
        <taxon>Blastocystis</taxon>
    </lineage>
</organism>
<dbReference type="InterPro" id="IPR000819">
    <property type="entry name" value="Peptidase_M17_C"/>
</dbReference>
<dbReference type="PRINTS" id="PR00481">
    <property type="entry name" value="LAMNOPPTDASE"/>
</dbReference>
<evidence type="ECO:0000259" key="5">
    <source>
        <dbReference type="PROSITE" id="PS00631"/>
    </source>
</evidence>
<dbReference type="PANTHER" id="PTHR11963">
    <property type="entry name" value="LEUCINE AMINOPEPTIDASE-RELATED"/>
    <property type="match status" value="1"/>
</dbReference>
<dbReference type="GO" id="GO:0006508">
    <property type="term" value="P:proteolysis"/>
    <property type="evidence" value="ECO:0007669"/>
    <property type="project" value="UniProtKB-KW"/>
</dbReference>
<dbReference type="InterPro" id="IPR011356">
    <property type="entry name" value="Leucine_aapep/pepB"/>
</dbReference>
<dbReference type="SUPFAM" id="SSF53187">
    <property type="entry name" value="Zn-dependent exopeptidases"/>
    <property type="match status" value="1"/>
</dbReference>
<evidence type="ECO:0000256" key="4">
    <source>
        <dbReference type="ARBA" id="ARBA00022801"/>
    </source>
</evidence>
<dbReference type="PROSITE" id="PS00631">
    <property type="entry name" value="CYTOSOL_AP"/>
    <property type="match status" value="1"/>
</dbReference>
<sequence>MLGACRRMISTVASLKIPEISKRMAVKFVPTIEAAKVDSPMVVKFVTEENLTILKASTLVTNPTIAMQMENLTVAPRSMCTVMIPDQTLWNDNFGSVYRNRLMLVSLGKEADVDLNTIRECVNTATVSLRNLNQTRAVMEIPKCKTLSPDKVASTMADIIVCSNHLAHDGKYFTSKDKQGTLLKEVELFPSQIEDKQENQTIEQAVKFGALLGEGTVNARMWANEQSSEMNPRTLELLCREVCDKNNIEISVLQAPDLHREKLNLIEAVGQGSPVPPRLIVMTYIGDNTKPKFTGLVGKGVCFDAGGLNLKPTGSIEDMQLDMGGAAAVLGALETLARMNAPVNVVAAIPAVENMVDAQSYRPGSILQSYDGQFVEVCNTDAEGRLILADAMAYVQKKYELESLVDVCTLTGAICVGLGEYTAGLFGNSGELAAQLMRAGAEVKEPCWPMPILKEHVSEIKASTVADLRSMGAGRYGGACTAAAFLKQFVGKDLPWAHLDIAGVGMTTKAKDWIPQGGTGYGVQLLTKWLLNRYMTAPDAQKKEGDAFLQSMMDENVN</sequence>
<evidence type="ECO:0000256" key="2">
    <source>
        <dbReference type="ARBA" id="ARBA00022438"/>
    </source>
</evidence>
<dbReference type="GO" id="GO:0070006">
    <property type="term" value="F:metalloaminopeptidase activity"/>
    <property type="evidence" value="ECO:0007669"/>
    <property type="project" value="InterPro"/>
</dbReference>
<dbReference type="Pfam" id="PF00883">
    <property type="entry name" value="Peptidase_M17"/>
    <property type="match status" value="1"/>
</dbReference>
<dbReference type="Proteomes" id="UP000078348">
    <property type="component" value="Unassembled WGS sequence"/>
</dbReference>
<dbReference type="OrthoDB" id="412814at2759"/>
<dbReference type="SUPFAM" id="SSF52949">
    <property type="entry name" value="Macro domain-like"/>
    <property type="match status" value="1"/>
</dbReference>
<gene>
    <name evidence="6" type="ORF">AV274_2299</name>
</gene>
<comment type="caution">
    <text evidence="6">The sequence shown here is derived from an EMBL/GenBank/DDBJ whole genome shotgun (WGS) entry which is preliminary data.</text>
</comment>
<dbReference type="CDD" id="cd00433">
    <property type="entry name" value="Peptidase_M17"/>
    <property type="match status" value="1"/>
</dbReference>
<dbReference type="Gene3D" id="3.40.220.10">
    <property type="entry name" value="Leucine Aminopeptidase, subunit E, domain 1"/>
    <property type="match status" value="1"/>
</dbReference>
<name>A0A196SG43_BLAHN</name>
<dbReference type="EMBL" id="LXWW01000106">
    <property type="protein sequence ID" value="OAO15983.1"/>
    <property type="molecule type" value="Genomic_DNA"/>
</dbReference>
<dbReference type="GO" id="GO:0005737">
    <property type="term" value="C:cytoplasm"/>
    <property type="evidence" value="ECO:0007669"/>
    <property type="project" value="InterPro"/>
</dbReference>
<evidence type="ECO:0000256" key="3">
    <source>
        <dbReference type="ARBA" id="ARBA00022670"/>
    </source>
</evidence>
<evidence type="ECO:0000313" key="7">
    <source>
        <dbReference type="Proteomes" id="UP000078348"/>
    </source>
</evidence>
<protein>
    <submittedName>
        <fullName evidence="6">Cytosolic leucyl aminopeptidase</fullName>
    </submittedName>
</protein>
<comment type="similarity">
    <text evidence="1">Belongs to the peptidase M17 family.</text>
</comment>
<dbReference type="AlphaFoldDB" id="A0A196SG43"/>
<dbReference type="PANTHER" id="PTHR11963:SF23">
    <property type="entry name" value="CYTOSOL AMINOPEPTIDASE"/>
    <property type="match status" value="1"/>
</dbReference>
<proteinExistence type="inferred from homology"/>
<keyword evidence="7" id="KW-1185">Reference proteome</keyword>
<keyword evidence="4" id="KW-0378">Hydrolase</keyword>
<dbReference type="InterPro" id="IPR043472">
    <property type="entry name" value="Macro_dom-like"/>
</dbReference>
<dbReference type="GO" id="GO:0030145">
    <property type="term" value="F:manganese ion binding"/>
    <property type="evidence" value="ECO:0007669"/>
    <property type="project" value="InterPro"/>
</dbReference>
<keyword evidence="2 6" id="KW-0031">Aminopeptidase</keyword>
<reference evidence="6 7" key="1">
    <citation type="submission" date="2016-05" db="EMBL/GenBank/DDBJ databases">
        <title>Nuclear genome of Blastocystis sp. subtype 1 NandII.</title>
        <authorList>
            <person name="Gentekaki E."/>
            <person name="Curtis B."/>
            <person name="Stairs C."/>
            <person name="Eme L."/>
            <person name="Herman E."/>
            <person name="Klimes V."/>
            <person name="Arias M.C."/>
            <person name="Elias M."/>
            <person name="Hilliou F."/>
            <person name="Klute M."/>
            <person name="Malik S.-B."/>
            <person name="Pightling A."/>
            <person name="Rachubinski R."/>
            <person name="Salas D."/>
            <person name="Schlacht A."/>
            <person name="Suga H."/>
            <person name="Archibald J."/>
            <person name="Ball S.G."/>
            <person name="Clark G."/>
            <person name="Dacks J."/>
            <person name="Van Der Giezen M."/>
            <person name="Tsaousis A."/>
            <person name="Roger A."/>
        </authorList>
    </citation>
    <scope>NUCLEOTIDE SEQUENCE [LARGE SCALE GENOMIC DNA]</scope>
    <source>
        <strain evidence="7">ATCC 50177 / NandII</strain>
    </source>
</reference>
<accession>A0A196SG43</accession>
<evidence type="ECO:0000256" key="1">
    <source>
        <dbReference type="ARBA" id="ARBA00009528"/>
    </source>
</evidence>